<dbReference type="InterPro" id="IPR011335">
    <property type="entry name" value="Restrct_endonuc-II-like"/>
</dbReference>
<evidence type="ECO:0000313" key="3">
    <source>
        <dbReference type="Proteomes" id="UP000198960"/>
    </source>
</evidence>
<dbReference type="RefSeq" id="WP_091943199.1">
    <property type="nucleotide sequence ID" value="NZ_FOEE01000006.1"/>
</dbReference>
<dbReference type="EMBL" id="FOEE01000006">
    <property type="protein sequence ID" value="SEO90955.1"/>
    <property type="molecule type" value="Genomic_DNA"/>
</dbReference>
<name>A0A1H8TJD3_9ACTN</name>
<dbReference type="Proteomes" id="UP000198960">
    <property type="component" value="Unassembled WGS sequence"/>
</dbReference>
<feature type="domain" description="AbiEi antitoxin C-terminal" evidence="1">
    <location>
        <begin position="89"/>
        <end position="140"/>
    </location>
</feature>
<accession>A0A1H8TJD3</accession>
<dbReference type="InterPro" id="IPR018547">
    <property type="entry name" value="AbiEi_C"/>
</dbReference>
<dbReference type="OrthoDB" id="3173471at2"/>
<protein>
    <recommendedName>
        <fullName evidence="1">AbiEi antitoxin C-terminal domain-containing protein</fullName>
    </recommendedName>
</protein>
<gene>
    <name evidence="2" type="ORF">SAMN05660991_02312</name>
</gene>
<evidence type="ECO:0000259" key="1">
    <source>
        <dbReference type="Pfam" id="PF09407"/>
    </source>
</evidence>
<organism evidence="2 3">
    <name type="scientific">Trujillonella endophytica</name>
    <dbReference type="NCBI Taxonomy" id="673521"/>
    <lineage>
        <taxon>Bacteria</taxon>
        <taxon>Bacillati</taxon>
        <taxon>Actinomycetota</taxon>
        <taxon>Actinomycetes</taxon>
        <taxon>Geodermatophilales</taxon>
        <taxon>Geodermatophilaceae</taxon>
        <taxon>Trujillonella</taxon>
    </lineage>
</organism>
<keyword evidence="3" id="KW-1185">Reference proteome</keyword>
<dbReference type="AlphaFoldDB" id="A0A1H8TJD3"/>
<sequence length="305" mass="32894">MPRPPTRPAALTGKVFRGSDALASGRLTRGRLRSSAWRRVFPDVYACSSLTVDHRLRARAAARLLVPAAVVSGRSAAALWGVDLAGAYDDVECTVDATCRGGAVQGVRLTRRALPAQDVTSRDGVRVTTPLRTALDLARIEPPEEAVVCVDRFLQQSRRVTLEEARAAAETLTGPGCRRVRAAVARADGLAESPQETRTRLLLHAAPLPRPTAQYVVRDAESRFVARVDFAWPEAKLALEYEGIWHGAPQNVGRDRRRLNALTAAGWTVLFVTAADLADPVALIARVAAALQASGYARRRSPTAP</sequence>
<reference evidence="3" key="1">
    <citation type="submission" date="2016-10" db="EMBL/GenBank/DDBJ databases">
        <authorList>
            <person name="Varghese N."/>
            <person name="Submissions S."/>
        </authorList>
    </citation>
    <scope>NUCLEOTIDE SEQUENCE [LARGE SCALE GENOMIC DNA]</scope>
    <source>
        <strain evidence="3">DSM 45413</strain>
    </source>
</reference>
<proteinExistence type="predicted"/>
<evidence type="ECO:0000313" key="2">
    <source>
        <dbReference type="EMBL" id="SEO90955.1"/>
    </source>
</evidence>
<dbReference type="Pfam" id="PF09407">
    <property type="entry name" value="AbiEi_1"/>
    <property type="match status" value="1"/>
</dbReference>
<dbReference type="STRING" id="673521.SAMN05660991_02312"/>
<dbReference type="SUPFAM" id="SSF52980">
    <property type="entry name" value="Restriction endonuclease-like"/>
    <property type="match status" value="1"/>
</dbReference>
<dbReference type="Gene3D" id="3.40.960.10">
    <property type="entry name" value="VSR Endonuclease"/>
    <property type="match status" value="1"/>
</dbReference>